<name>A0A975XVP4_9RHOO</name>
<keyword evidence="1" id="KW-1133">Transmembrane helix</keyword>
<dbReference type="Proteomes" id="UP000683428">
    <property type="component" value="Chromosome"/>
</dbReference>
<dbReference type="KEGG" id="aiq:Azoinq_05510"/>
<keyword evidence="3" id="KW-1185">Reference proteome</keyword>
<protein>
    <submittedName>
        <fullName evidence="2">Uncharacterized protein</fullName>
    </submittedName>
</protein>
<proteinExistence type="predicted"/>
<evidence type="ECO:0000313" key="2">
    <source>
        <dbReference type="EMBL" id="QWT50056.1"/>
    </source>
</evidence>
<evidence type="ECO:0000256" key="1">
    <source>
        <dbReference type="SAM" id="Phobius"/>
    </source>
</evidence>
<evidence type="ECO:0000313" key="3">
    <source>
        <dbReference type="Proteomes" id="UP000683428"/>
    </source>
</evidence>
<feature type="transmembrane region" description="Helical" evidence="1">
    <location>
        <begin position="70"/>
        <end position="93"/>
    </location>
</feature>
<feature type="transmembrane region" description="Helical" evidence="1">
    <location>
        <begin position="39"/>
        <end position="58"/>
    </location>
</feature>
<reference evidence="2" key="1">
    <citation type="submission" date="2020-11" db="EMBL/GenBank/DDBJ databases">
        <title>Azospira inquinata sp. nov.</title>
        <authorList>
            <person name="Moe W.M."/>
            <person name="Mikes M.C."/>
        </authorList>
    </citation>
    <scope>NUCLEOTIDE SEQUENCE</scope>
    <source>
        <strain evidence="2">Azo-3</strain>
    </source>
</reference>
<sequence>MDIYFTLFVTVVALTVAVGAMLLLVGYIDTVPASIAFGWRWAVLTLCLPLAGSLIFSLKHWTEFAKSARQLMIGLLLVAVASGALYAFGPYFAVRAVHQAQMEQQKQDRGE</sequence>
<keyword evidence="1" id="KW-0472">Membrane</keyword>
<dbReference type="RefSeq" id="WP_216131306.1">
    <property type="nucleotide sequence ID" value="NZ_CP064782.1"/>
</dbReference>
<accession>A0A975XVP4</accession>
<organism evidence="2 3">
    <name type="scientific">Azospira inquinata</name>
    <dbReference type="NCBI Taxonomy" id="2785627"/>
    <lineage>
        <taxon>Bacteria</taxon>
        <taxon>Pseudomonadati</taxon>
        <taxon>Pseudomonadota</taxon>
        <taxon>Betaproteobacteria</taxon>
        <taxon>Rhodocyclales</taxon>
        <taxon>Rhodocyclaceae</taxon>
        <taxon>Azospira</taxon>
    </lineage>
</organism>
<gene>
    <name evidence="2" type="ORF">Azoinq_05510</name>
</gene>
<feature type="transmembrane region" description="Helical" evidence="1">
    <location>
        <begin position="7"/>
        <end position="27"/>
    </location>
</feature>
<keyword evidence="1" id="KW-0812">Transmembrane</keyword>
<dbReference type="EMBL" id="CP064782">
    <property type="protein sequence ID" value="QWT50056.1"/>
    <property type="molecule type" value="Genomic_DNA"/>
</dbReference>
<dbReference type="AlphaFoldDB" id="A0A975XVP4"/>